<dbReference type="EMBL" id="CP000050">
    <property type="protein sequence ID" value="AAY49632.1"/>
    <property type="molecule type" value="Genomic_DNA"/>
</dbReference>
<dbReference type="AlphaFoldDB" id="A0A0H2X8K7"/>
<sequence>MAPPPHPPTSLFEQLCRRVATSADPWEAIEAFERDLLRRYPDDGAEAVELVIAFASRLGLLSREALDRQHDA</sequence>
<proteinExistence type="predicted"/>
<evidence type="ECO:0000313" key="1">
    <source>
        <dbReference type="EMBL" id="AAY49632.1"/>
    </source>
</evidence>
<dbReference type="Proteomes" id="UP000000420">
    <property type="component" value="Chromosome"/>
</dbReference>
<organism evidence="1 2">
    <name type="scientific">Xanthomonas campestris pv. campestris (strain 8004)</name>
    <dbReference type="NCBI Taxonomy" id="314565"/>
    <lineage>
        <taxon>Bacteria</taxon>
        <taxon>Pseudomonadati</taxon>
        <taxon>Pseudomonadota</taxon>
        <taxon>Gammaproteobacteria</taxon>
        <taxon>Lysobacterales</taxon>
        <taxon>Lysobacteraceae</taxon>
        <taxon>Xanthomonas</taxon>
    </lineage>
</organism>
<protein>
    <submittedName>
        <fullName evidence="1">Uncharacterized protein</fullName>
    </submittedName>
</protein>
<name>A0A0H2X8K7_XANC8</name>
<evidence type="ECO:0000313" key="2">
    <source>
        <dbReference type="Proteomes" id="UP000000420"/>
    </source>
</evidence>
<accession>A0A0H2X8K7</accession>
<gene>
    <name evidence="1" type="ordered locus">XC_2582</name>
</gene>
<dbReference type="HOGENOM" id="CLU_2721302_0_0_6"/>
<reference evidence="1 2" key="1">
    <citation type="journal article" date="2005" name="Genome Res.">
        <title>Comparative and functional genomic analyses of the pathogenicity of phytopathogen Xanthomonas campestris pv. campestris.</title>
        <authorList>
            <person name="Qian W."/>
            <person name="Jia Y."/>
            <person name="Ren S.X."/>
            <person name="He Y.Q."/>
            <person name="Feng J.X."/>
            <person name="Lu L.F."/>
            <person name="Sun Q."/>
            <person name="Ying G."/>
            <person name="Tang D.J."/>
            <person name="Tang H."/>
            <person name="Wu W."/>
            <person name="Hao P."/>
            <person name="Wang L."/>
            <person name="Jiang B.L."/>
            <person name="Zeng S."/>
            <person name="Gu W.Y."/>
            <person name="Lu G."/>
            <person name="Rong L."/>
            <person name="Tian Y."/>
            <person name="Yao Z."/>
            <person name="Fu G."/>
            <person name="Chen B."/>
            <person name="Fang R."/>
            <person name="Qiang B."/>
            <person name="Chen Z."/>
            <person name="Zhao G.P."/>
            <person name="Tang J.L."/>
            <person name="He C."/>
        </authorList>
    </citation>
    <scope>NUCLEOTIDE SEQUENCE [LARGE SCALE GENOMIC DNA]</scope>
    <source>
        <strain evidence="1 2">8004</strain>
    </source>
</reference>
<dbReference type="KEGG" id="xcb:XC_2582"/>
<dbReference type="RefSeq" id="WP_011036826.1">
    <property type="nucleotide sequence ID" value="NC_007086.1"/>
</dbReference>